<feature type="region of interest" description="Disordered" evidence="7">
    <location>
        <begin position="179"/>
        <end position="219"/>
    </location>
</feature>
<evidence type="ECO:0000256" key="6">
    <source>
        <dbReference type="SAM" id="Coils"/>
    </source>
</evidence>
<evidence type="ECO:0000256" key="1">
    <source>
        <dbReference type="ARBA" id="ARBA00004177"/>
    </source>
</evidence>
<keyword evidence="3" id="KW-0967">Endosome</keyword>
<evidence type="ECO:0000256" key="3">
    <source>
        <dbReference type="ARBA" id="ARBA00022753"/>
    </source>
</evidence>
<proteinExistence type="inferred from homology"/>
<keyword evidence="6" id="KW-0175">Coiled coil</keyword>
<accession>A0A1E4THV8</accession>
<dbReference type="PANTHER" id="PTHR22761:SF10">
    <property type="entry name" value="GH13992P"/>
    <property type="match status" value="1"/>
</dbReference>
<evidence type="ECO:0000313" key="9">
    <source>
        <dbReference type="Proteomes" id="UP000095023"/>
    </source>
</evidence>
<dbReference type="InterPro" id="IPR005024">
    <property type="entry name" value="Snf7_fam"/>
</dbReference>
<evidence type="ECO:0000256" key="7">
    <source>
        <dbReference type="SAM" id="MobiDB-lite"/>
    </source>
</evidence>
<dbReference type="GO" id="GO:0043328">
    <property type="term" value="P:protein transport to vacuole involved in ubiquitin-dependent protein catabolic process via the multivesicular body sorting pathway"/>
    <property type="evidence" value="ECO:0007669"/>
    <property type="project" value="EnsemblFungi"/>
</dbReference>
<comment type="similarity">
    <text evidence="2">Belongs to the SNF7 family.</text>
</comment>
<dbReference type="AlphaFoldDB" id="A0A1E4THV8"/>
<evidence type="ECO:0000313" key="8">
    <source>
        <dbReference type="EMBL" id="ODV91342.1"/>
    </source>
</evidence>
<dbReference type="GO" id="GO:0009898">
    <property type="term" value="C:cytoplasmic side of plasma membrane"/>
    <property type="evidence" value="ECO:0007669"/>
    <property type="project" value="TreeGrafter"/>
</dbReference>
<name>A0A1E4THV8_9ASCO</name>
<dbReference type="Pfam" id="PF03357">
    <property type="entry name" value="Snf7"/>
    <property type="match status" value="1"/>
</dbReference>
<evidence type="ECO:0000256" key="5">
    <source>
        <dbReference type="ARBA" id="ARBA00042586"/>
    </source>
</evidence>
<reference evidence="9" key="1">
    <citation type="submission" date="2016-02" db="EMBL/GenBank/DDBJ databases">
        <title>Comparative genomics of biotechnologically important yeasts.</title>
        <authorList>
            <consortium name="DOE Joint Genome Institute"/>
            <person name="Riley R."/>
            <person name="Haridas S."/>
            <person name="Wolfe K.H."/>
            <person name="Lopes M.R."/>
            <person name="Hittinger C.T."/>
            <person name="Goker M."/>
            <person name="Salamov A."/>
            <person name="Wisecaver J."/>
            <person name="Long T.M."/>
            <person name="Aerts A.L."/>
            <person name="Barry K."/>
            <person name="Choi C."/>
            <person name="Clum A."/>
            <person name="Coughlan A.Y."/>
            <person name="Deshpande S."/>
            <person name="Douglass A.P."/>
            <person name="Hanson S.J."/>
            <person name="Klenk H.-P."/>
            <person name="Labutti K."/>
            <person name="Lapidus A."/>
            <person name="Lindquist E."/>
            <person name="Lipzen A."/>
            <person name="Meier-Kolthoff J.P."/>
            <person name="Ohm R.A."/>
            <person name="Otillar R.P."/>
            <person name="Pangilinan J."/>
            <person name="Peng Y."/>
            <person name="Rokas A."/>
            <person name="Rosa C.A."/>
            <person name="Scheuner C."/>
            <person name="Sibirny A.A."/>
            <person name="Slot J.C."/>
            <person name="Stielow J.B."/>
            <person name="Sun H."/>
            <person name="Kurtzman C.P."/>
            <person name="Blackwell M."/>
            <person name="Jeffries T.W."/>
            <person name="Grigoriev I.V."/>
        </authorList>
    </citation>
    <scope>NUCLEOTIDE SEQUENCE [LARGE SCALE GENOMIC DNA]</scope>
    <source>
        <strain evidence="9">NRRL Y-17796</strain>
    </source>
</reference>
<protein>
    <recommendedName>
        <fullName evidence="4">Vacuolar-sorting protein SNF7</fullName>
    </recommendedName>
    <alternativeName>
        <fullName evidence="5">Vacuolar protein-sorting-associated protein 32</fullName>
    </alternativeName>
</protein>
<dbReference type="GO" id="GO:0006900">
    <property type="term" value="P:vesicle budding from membrane"/>
    <property type="evidence" value="ECO:0007669"/>
    <property type="project" value="TreeGrafter"/>
</dbReference>
<dbReference type="Gene3D" id="6.10.250.1710">
    <property type="match status" value="1"/>
</dbReference>
<dbReference type="GO" id="GO:0000815">
    <property type="term" value="C:ESCRT III complex"/>
    <property type="evidence" value="ECO:0007669"/>
    <property type="project" value="TreeGrafter"/>
</dbReference>
<feature type="coiled-coil region" evidence="6">
    <location>
        <begin position="62"/>
        <end position="96"/>
    </location>
</feature>
<dbReference type="EMBL" id="KV453842">
    <property type="protein sequence ID" value="ODV91342.1"/>
    <property type="molecule type" value="Genomic_DNA"/>
</dbReference>
<sequence>MSTWLSSMFGAKQTKKDAPKNAIVKLRTQLELLGRKEKYLEQQIMEQDQLARANISTNKVAAKNALRKKKTYETHLERVTAQIMQVQAQSDAIENANLNYETMKVMQEGAKAMKQIHGNMDIDKVDAAVDEIRDQIALSEEIGEAIARPLGSDMIDDDELADELEAMEQEALDAKMVNAGTVPPTNVGPSKVSMPSVPDQLEDEDEEEELRRLQQEMAM</sequence>
<dbReference type="Proteomes" id="UP000095023">
    <property type="component" value="Unassembled WGS sequence"/>
</dbReference>
<dbReference type="GO" id="GO:0005771">
    <property type="term" value="C:multivesicular body"/>
    <property type="evidence" value="ECO:0007669"/>
    <property type="project" value="TreeGrafter"/>
</dbReference>
<evidence type="ECO:0000256" key="4">
    <source>
        <dbReference type="ARBA" id="ARBA00040017"/>
    </source>
</evidence>
<gene>
    <name evidence="8" type="ORF">CANCADRAFT_122848</name>
</gene>
<feature type="compositionally biased region" description="Basic and acidic residues" evidence="7">
    <location>
        <begin position="209"/>
        <end position="219"/>
    </location>
</feature>
<evidence type="ECO:0000256" key="2">
    <source>
        <dbReference type="ARBA" id="ARBA00006190"/>
    </source>
</evidence>
<organism evidence="8 9">
    <name type="scientific">Tortispora caseinolytica NRRL Y-17796</name>
    <dbReference type="NCBI Taxonomy" id="767744"/>
    <lineage>
        <taxon>Eukaryota</taxon>
        <taxon>Fungi</taxon>
        <taxon>Dikarya</taxon>
        <taxon>Ascomycota</taxon>
        <taxon>Saccharomycotina</taxon>
        <taxon>Trigonopsidomycetes</taxon>
        <taxon>Trigonopsidales</taxon>
        <taxon>Trigonopsidaceae</taxon>
        <taxon>Tortispora</taxon>
    </lineage>
</organism>
<dbReference type="OrthoDB" id="5592979at2759"/>
<dbReference type="PANTHER" id="PTHR22761">
    <property type="entry name" value="CHARGED MULTIVESICULAR BODY PROTEIN"/>
    <property type="match status" value="1"/>
</dbReference>
<keyword evidence="9" id="KW-1185">Reference proteome</keyword>
<dbReference type="Gene3D" id="1.10.287.1060">
    <property type="entry name" value="ESAT-6-like"/>
    <property type="match status" value="1"/>
</dbReference>
<comment type="subcellular location">
    <subcellularLocation>
        <location evidence="1">Endosome</location>
    </subcellularLocation>
</comment>